<dbReference type="GO" id="GO:0043565">
    <property type="term" value="F:sequence-specific DNA binding"/>
    <property type="evidence" value="ECO:0007669"/>
    <property type="project" value="InterPro"/>
</dbReference>
<keyword evidence="3" id="KW-0479">Metal-binding</keyword>
<keyword evidence="8" id="KW-0010">Activator</keyword>
<dbReference type="PANTHER" id="PTHR45658">
    <property type="entry name" value="GATA TRANSCRIPTION FACTOR"/>
    <property type="match status" value="1"/>
</dbReference>
<dbReference type="GO" id="GO:0005634">
    <property type="term" value="C:nucleus"/>
    <property type="evidence" value="ECO:0007669"/>
    <property type="project" value="UniProtKB-SubCell"/>
</dbReference>
<dbReference type="GO" id="GO:0030154">
    <property type="term" value="P:cell differentiation"/>
    <property type="evidence" value="ECO:0007669"/>
    <property type="project" value="TreeGrafter"/>
</dbReference>
<comment type="similarity">
    <text evidence="2">Belongs to the type IV zinc-finger family. Class A subfamily.</text>
</comment>
<keyword evidence="9" id="KW-0804">Transcription</keyword>
<evidence type="ECO:0000256" key="5">
    <source>
        <dbReference type="ARBA" id="ARBA00022833"/>
    </source>
</evidence>
<evidence type="ECO:0000313" key="16">
    <source>
        <dbReference type="Proteomes" id="UP001443914"/>
    </source>
</evidence>
<comment type="caution">
    <text evidence="15">The sequence shown here is derived from an EMBL/GenBank/DDBJ whole genome shotgun (WGS) entry which is preliminary data.</text>
</comment>
<keyword evidence="7" id="KW-0238">DNA-binding</keyword>
<dbReference type="AlphaFoldDB" id="A0AAW1LP66"/>
<comment type="subcellular location">
    <subcellularLocation>
        <location evidence="1">Nucleus</location>
    </subcellularLocation>
</comment>
<evidence type="ECO:0000259" key="14">
    <source>
        <dbReference type="PROSITE" id="PS50114"/>
    </source>
</evidence>
<keyword evidence="6" id="KW-0805">Transcription regulation</keyword>
<evidence type="ECO:0000256" key="10">
    <source>
        <dbReference type="ARBA" id="ARBA00023242"/>
    </source>
</evidence>
<dbReference type="PANTHER" id="PTHR45658:SF18">
    <property type="entry name" value="PROTEIN GAT2"/>
    <property type="match status" value="1"/>
</dbReference>
<evidence type="ECO:0000256" key="1">
    <source>
        <dbReference type="ARBA" id="ARBA00004123"/>
    </source>
</evidence>
<evidence type="ECO:0000256" key="12">
    <source>
        <dbReference type="PROSITE-ProRule" id="PRU00094"/>
    </source>
</evidence>
<evidence type="ECO:0000256" key="7">
    <source>
        <dbReference type="ARBA" id="ARBA00023125"/>
    </source>
</evidence>
<keyword evidence="10" id="KW-0539">Nucleus</keyword>
<feature type="domain" description="GATA-type" evidence="14">
    <location>
        <begin position="133"/>
        <end position="169"/>
    </location>
</feature>
<evidence type="ECO:0000256" key="4">
    <source>
        <dbReference type="ARBA" id="ARBA00022771"/>
    </source>
</evidence>
<dbReference type="CDD" id="cd00202">
    <property type="entry name" value="ZnF_GATA"/>
    <property type="match status" value="1"/>
</dbReference>
<evidence type="ECO:0000256" key="13">
    <source>
        <dbReference type="SAM" id="MobiDB-lite"/>
    </source>
</evidence>
<keyword evidence="16" id="KW-1185">Reference proteome</keyword>
<organism evidence="15 16">
    <name type="scientific">Saponaria officinalis</name>
    <name type="common">Common soapwort</name>
    <name type="synonym">Lychnis saponaria</name>
    <dbReference type="NCBI Taxonomy" id="3572"/>
    <lineage>
        <taxon>Eukaryota</taxon>
        <taxon>Viridiplantae</taxon>
        <taxon>Streptophyta</taxon>
        <taxon>Embryophyta</taxon>
        <taxon>Tracheophyta</taxon>
        <taxon>Spermatophyta</taxon>
        <taxon>Magnoliopsida</taxon>
        <taxon>eudicotyledons</taxon>
        <taxon>Gunneridae</taxon>
        <taxon>Pentapetalae</taxon>
        <taxon>Caryophyllales</taxon>
        <taxon>Caryophyllaceae</taxon>
        <taxon>Caryophylleae</taxon>
        <taxon>Saponaria</taxon>
    </lineage>
</organism>
<dbReference type="GO" id="GO:0006355">
    <property type="term" value="P:regulation of DNA-templated transcription"/>
    <property type="evidence" value="ECO:0007669"/>
    <property type="project" value="InterPro"/>
</dbReference>
<reference evidence="15" key="1">
    <citation type="submission" date="2024-03" db="EMBL/GenBank/DDBJ databases">
        <title>WGS assembly of Saponaria officinalis var. Norfolk2.</title>
        <authorList>
            <person name="Jenkins J."/>
            <person name="Shu S."/>
            <person name="Grimwood J."/>
            <person name="Barry K."/>
            <person name="Goodstein D."/>
            <person name="Schmutz J."/>
            <person name="Leebens-Mack J."/>
            <person name="Osbourn A."/>
        </authorList>
    </citation>
    <scope>NUCLEOTIDE SEQUENCE [LARGE SCALE GENOMIC DNA]</scope>
    <source>
        <strain evidence="15">JIC</strain>
    </source>
</reference>
<dbReference type="SUPFAM" id="SSF57716">
    <property type="entry name" value="Glucocorticoid receptor-like (DNA-binding domain)"/>
    <property type="match status" value="1"/>
</dbReference>
<accession>A0AAW1LP66</accession>
<dbReference type="Proteomes" id="UP001443914">
    <property type="component" value="Unassembled WGS sequence"/>
</dbReference>
<gene>
    <name evidence="15" type="ORF">RND81_04G210200</name>
</gene>
<evidence type="ECO:0000256" key="2">
    <source>
        <dbReference type="ARBA" id="ARBA00005694"/>
    </source>
</evidence>
<evidence type="ECO:0000313" key="15">
    <source>
        <dbReference type="EMBL" id="KAK9735523.1"/>
    </source>
</evidence>
<name>A0AAW1LP66_SAPOF</name>
<keyword evidence="5" id="KW-0862">Zinc</keyword>
<evidence type="ECO:0000256" key="9">
    <source>
        <dbReference type="ARBA" id="ARBA00023163"/>
    </source>
</evidence>
<dbReference type="EMBL" id="JBDFQZ010000004">
    <property type="protein sequence ID" value="KAK9735523.1"/>
    <property type="molecule type" value="Genomic_DNA"/>
</dbReference>
<dbReference type="FunFam" id="3.30.50.10:FF:000025">
    <property type="entry name" value="GATA transcription factor"/>
    <property type="match status" value="1"/>
</dbReference>
<protein>
    <recommendedName>
        <fullName evidence="14">GATA-type domain-containing protein</fullName>
    </recommendedName>
</protein>
<dbReference type="Gene3D" id="3.30.50.10">
    <property type="entry name" value="Erythroid Transcription Factor GATA-1, subunit A"/>
    <property type="match status" value="1"/>
</dbReference>
<sequence length="206" mass="23776">DDEKLWLYSPDETELSPVDVISTDREYDDGVLFDLDTILENMDSSSPLTLTSCDVNSDKKIDTSSIEENDKSRNYGTRITRHRTGTKNKCTRAKRHRTGTKTKRHRTGTKTKRTWTRTKSNYGEYFYETKIGNNDVIKCTHCEATKTPQWREGPLGPKTLCNACGVRFKAGRLFPEYRPVASPTFNKGKHSNWHKQVLKIRDMHII</sequence>
<dbReference type="InterPro" id="IPR013088">
    <property type="entry name" value="Znf_NHR/GATA"/>
</dbReference>
<dbReference type="PROSITE" id="PS00344">
    <property type="entry name" value="GATA_ZN_FINGER_1"/>
    <property type="match status" value="1"/>
</dbReference>
<keyword evidence="4 12" id="KW-0863">Zinc-finger</keyword>
<dbReference type="GO" id="GO:0008270">
    <property type="term" value="F:zinc ion binding"/>
    <property type="evidence" value="ECO:0007669"/>
    <property type="project" value="UniProtKB-KW"/>
</dbReference>
<feature type="non-terminal residue" evidence="15">
    <location>
        <position position="1"/>
    </location>
</feature>
<evidence type="ECO:0000256" key="6">
    <source>
        <dbReference type="ARBA" id="ARBA00023015"/>
    </source>
</evidence>
<proteinExistence type="inferred from homology"/>
<evidence type="ECO:0000256" key="11">
    <source>
        <dbReference type="ARBA" id="ARBA00055020"/>
    </source>
</evidence>
<evidence type="ECO:0000256" key="3">
    <source>
        <dbReference type="ARBA" id="ARBA00022723"/>
    </source>
</evidence>
<evidence type="ECO:0000256" key="8">
    <source>
        <dbReference type="ARBA" id="ARBA00023159"/>
    </source>
</evidence>
<comment type="function">
    <text evidence="11">Transcriptional activator that specifically binds 5'-GATA-3' or 5'-GAT-3' motifs within gene promoters. May be involved in the regulation of some light-responsive genes.</text>
</comment>
<feature type="region of interest" description="Disordered" evidence="13">
    <location>
        <begin position="92"/>
        <end position="111"/>
    </location>
</feature>
<dbReference type="PROSITE" id="PS50114">
    <property type="entry name" value="GATA_ZN_FINGER_2"/>
    <property type="match status" value="1"/>
</dbReference>
<dbReference type="Pfam" id="PF00320">
    <property type="entry name" value="GATA"/>
    <property type="match status" value="1"/>
</dbReference>
<dbReference type="SMART" id="SM00401">
    <property type="entry name" value="ZnF_GATA"/>
    <property type="match status" value="1"/>
</dbReference>
<dbReference type="InterPro" id="IPR051140">
    <property type="entry name" value="GATA_TF"/>
</dbReference>
<dbReference type="InterPro" id="IPR000679">
    <property type="entry name" value="Znf_GATA"/>
</dbReference>